<sequence>MIALNFPRRQIKQKRLLAWWWRRHLAGPMIRFLSIRDLAVVDRI</sequence>
<proteinExistence type="predicted"/>
<organism evidence="1">
    <name type="scientific">marine metagenome</name>
    <dbReference type="NCBI Taxonomy" id="408172"/>
    <lineage>
        <taxon>unclassified sequences</taxon>
        <taxon>metagenomes</taxon>
        <taxon>ecological metagenomes</taxon>
    </lineage>
</organism>
<gene>
    <name evidence="1" type="ORF">METZ01_LOCUS348501</name>
</gene>
<dbReference type="AlphaFoldDB" id="A0A382RER6"/>
<accession>A0A382RER6</accession>
<name>A0A382RER6_9ZZZZ</name>
<feature type="non-terminal residue" evidence="1">
    <location>
        <position position="44"/>
    </location>
</feature>
<evidence type="ECO:0000313" key="1">
    <source>
        <dbReference type="EMBL" id="SVC95647.1"/>
    </source>
</evidence>
<protein>
    <submittedName>
        <fullName evidence="1">Uncharacterized protein</fullName>
    </submittedName>
</protein>
<dbReference type="EMBL" id="UINC01120880">
    <property type="protein sequence ID" value="SVC95647.1"/>
    <property type="molecule type" value="Genomic_DNA"/>
</dbReference>
<reference evidence="1" key="1">
    <citation type="submission" date="2018-05" db="EMBL/GenBank/DDBJ databases">
        <authorList>
            <person name="Lanie J.A."/>
            <person name="Ng W.-L."/>
            <person name="Kazmierczak K.M."/>
            <person name="Andrzejewski T.M."/>
            <person name="Davidsen T.M."/>
            <person name="Wayne K.J."/>
            <person name="Tettelin H."/>
            <person name="Glass J.I."/>
            <person name="Rusch D."/>
            <person name="Podicherti R."/>
            <person name="Tsui H.-C.T."/>
            <person name="Winkler M.E."/>
        </authorList>
    </citation>
    <scope>NUCLEOTIDE SEQUENCE</scope>
</reference>